<evidence type="ECO:0000313" key="2">
    <source>
        <dbReference type="EMBL" id="RNA31854.1"/>
    </source>
</evidence>
<evidence type="ECO:0008006" key="4">
    <source>
        <dbReference type="Google" id="ProtNLM"/>
    </source>
</evidence>
<evidence type="ECO:0000313" key="3">
    <source>
        <dbReference type="Proteomes" id="UP000276133"/>
    </source>
</evidence>
<sequence length="196" mass="21565">MSQAILGALICFRFLLILVLTTALVLICLAPKSSFGTNISSTWRNARTAAIVLFSIAIAASVIAMIVQLINLAILSTNKFLTIFINILDFFIALAIVGISVALIVGEETFTDDNFSSDVKRYFFLVSGIFGLIALVFYLIDLLVSRCFQLIVDDDYYDDDFSVTKSDPDCDSCCDPCDRCDPCDPCDPCEKKECVC</sequence>
<evidence type="ECO:0000256" key="1">
    <source>
        <dbReference type="SAM" id="Phobius"/>
    </source>
</evidence>
<dbReference type="Proteomes" id="UP000276133">
    <property type="component" value="Unassembled WGS sequence"/>
</dbReference>
<feature type="transmembrane region" description="Helical" evidence="1">
    <location>
        <begin position="6"/>
        <end position="29"/>
    </location>
</feature>
<name>A0A3M7S7P5_BRAPC</name>
<feature type="transmembrane region" description="Helical" evidence="1">
    <location>
        <begin position="50"/>
        <end position="74"/>
    </location>
</feature>
<dbReference type="EMBL" id="REGN01001887">
    <property type="protein sequence ID" value="RNA31854.1"/>
    <property type="molecule type" value="Genomic_DNA"/>
</dbReference>
<keyword evidence="1" id="KW-0812">Transmembrane</keyword>
<organism evidence="2 3">
    <name type="scientific">Brachionus plicatilis</name>
    <name type="common">Marine rotifer</name>
    <name type="synonym">Brachionus muelleri</name>
    <dbReference type="NCBI Taxonomy" id="10195"/>
    <lineage>
        <taxon>Eukaryota</taxon>
        <taxon>Metazoa</taxon>
        <taxon>Spiralia</taxon>
        <taxon>Gnathifera</taxon>
        <taxon>Rotifera</taxon>
        <taxon>Eurotatoria</taxon>
        <taxon>Monogononta</taxon>
        <taxon>Pseudotrocha</taxon>
        <taxon>Ploima</taxon>
        <taxon>Brachionidae</taxon>
        <taxon>Brachionus</taxon>
    </lineage>
</organism>
<dbReference type="OrthoDB" id="10568766at2759"/>
<feature type="transmembrane region" description="Helical" evidence="1">
    <location>
        <begin position="80"/>
        <end position="106"/>
    </location>
</feature>
<protein>
    <recommendedName>
        <fullName evidence="4">MARVEL domain-containing protein</fullName>
    </recommendedName>
</protein>
<reference evidence="2 3" key="1">
    <citation type="journal article" date="2018" name="Sci. Rep.">
        <title>Genomic signatures of local adaptation to the degree of environmental predictability in rotifers.</title>
        <authorList>
            <person name="Franch-Gras L."/>
            <person name="Hahn C."/>
            <person name="Garcia-Roger E.M."/>
            <person name="Carmona M.J."/>
            <person name="Serra M."/>
            <person name="Gomez A."/>
        </authorList>
    </citation>
    <scope>NUCLEOTIDE SEQUENCE [LARGE SCALE GENOMIC DNA]</scope>
    <source>
        <strain evidence="2">HYR1</strain>
    </source>
</reference>
<keyword evidence="1" id="KW-0472">Membrane</keyword>
<feature type="transmembrane region" description="Helical" evidence="1">
    <location>
        <begin position="122"/>
        <end position="140"/>
    </location>
</feature>
<gene>
    <name evidence="2" type="ORF">BpHYR1_007046</name>
</gene>
<keyword evidence="3" id="KW-1185">Reference proteome</keyword>
<keyword evidence="1" id="KW-1133">Transmembrane helix</keyword>
<comment type="caution">
    <text evidence="2">The sequence shown here is derived from an EMBL/GenBank/DDBJ whole genome shotgun (WGS) entry which is preliminary data.</text>
</comment>
<proteinExistence type="predicted"/>
<dbReference type="AlphaFoldDB" id="A0A3M7S7P5"/>
<accession>A0A3M7S7P5</accession>